<dbReference type="InterPro" id="IPR002413">
    <property type="entry name" value="V5_allergen-like"/>
</dbReference>
<dbReference type="InterPro" id="IPR035940">
    <property type="entry name" value="CAP_sf"/>
</dbReference>
<protein>
    <submittedName>
        <fullName evidence="2">SCP-like protein</fullName>
    </submittedName>
</protein>
<evidence type="ECO:0000259" key="1">
    <source>
        <dbReference type="SMART" id="SM00198"/>
    </source>
</evidence>
<sequence length="420" mass="46424">MEGVVAKKEEEITSFPAFSCSNPGLSDELRDLFLSYHNDARRRVALGIEPNKVGTLNPAKNMYKLEWDCDMEQQAQNAITSCPNSMTPFPKMAQNLLRYRNTVGLSNPGAKIKSTLNNWWSEAKEYGVTDPQNMNTDGNLNEFAQMVYSETTKLGCAYNICNKTMTITCLYNEISYIGYPMWETGPACTQASDCTTYSNSSCDDGLCTRGTDIPDTNNVCPANSGMTDAARQKFLEKHNNYRSRLARGLEHDARGGNAPKAARMLKMVYDCSLEVSAMAHASRCIDEHSDKSLRPLVGENVYMVGVVDVDKVKAAAEASKVWWDELAKYGVGPSNNFTDSLWYSPEVKIGHYTQMAWDTTYRLGCGVAHCPNMTLTVCHYAPQGNYIDELIYKIGDPCTSDSGCPGSYTCSVAEGLCNVV</sequence>
<proteinExistence type="predicted"/>
<feature type="domain" description="SCP" evidence="1">
    <location>
        <begin position="229"/>
        <end position="388"/>
    </location>
</feature>
<name>A0A368GY24_ANCCA</name>
<accession>A0A368GY24</accession>
<organism evidence="2 3">
    <name type="scientific">Ancylostoma caninum</name>
    <name type="common">Dog hookworm</name>
    <dbReference type="NCBI Taxonomy" id="29170"/>
    <lineage>
        <taxon>Eukaryota</taxon>
        <taxon>Metazoa</taxon>
        <taxon>Ecdysozoa</taxon>
        <taxon>Nematoda</taxon>
        <taxon>Chromadorea</taxon>
        <taxon>Rhabditida</taxon>
        <taxon>Rhabditina</taxon>
        <taxon>Rhabditomorpha</taxon>
        <taxon>Strongyloidea</taxon>
        <taxon>Ancylostomatidae</taxon>
        <taxon>Ancylostomatinae</taxon>
        <taxon>Ancylostoma</taxon>
    </lineage>
</organism>
<dbReference type="AlphaFoldDB" id="A0A368GY24"/>
<dbReference type="EMBL" id="JOJR01000049">
    <property type="protein sequence ID" value="RCN48249.1"/>
    <property type="molecule type" value="Genomic_DNA"/>
</dbReference>
<reference evidence="2 3" key="1">
    <citation type="submission" date="2014-10" db="EMBL/GenBank/DDBJ databases">
        <title>Draft genome of the hookworm Ancylostoma caninum.</title>
        <authorList>
            <person name="Mitreva M."/>
        </authorList>
    </citation>
    <scope>NUCLEOTIDE SEQUENCE [LARGE SCALE GENOMIC DNA]</scope>
    <source>
        <strain evidence="2 3">Baltimore</strain>
    </source>
</reference>
<dbReference type="SUPFAM" id="SSF55797">
    <property type="entry name" value="PR-1-like"/>
    <property type="match status" value="2"/>
</dbReference>
<dbReference type="SMART" id="SM00198">
    <property type="entry name" value="SCP"/>
    <property type="match status" value="2"/>
</dbReference>
<dbReference type="Pfam" id="PF00188">
    <property type="entry name" value="CAP"/>
    <property type="match status" value="2"/>
</dbReference>
<dbReference type="InterPro" id="IPR018244">
    <property type="entry name" value="Allrgn_V5/Tpx1_CS"/>
</dbReference>
<dbReference type="GO" id="GO:0005576">
    <property type="term" value="C:extracellular region"/>
    <property type="evidence" value="ECO:0007669"/>
    <property type="project" value="InterPro"/>
</dbReference>
<dbReference type="Proteomes" id="UP000252519">
    <property type="component" value="Unassembled WGS sequence"/>
</dbReference>
<dbReference type="PRINTS" id="PR00837">
    <property type="entry name" value="V5TPXLIKE"/>
</dbReference>
<evidence type="ECO:0000313" key="3">
    <source>
        <dbReference type="Proteomes" id="UP000252519"/>
    </source>
</evidence>
<dbReference type="OrthoDB" id="5849517at2759"/>
<dbReference type="PRINTS" id="PR00838">
    <property type="entry name" value="V5ALLERGEN"/>
</dbReference>
<gene>
    <name evidence="2" type="ORF">ANCCAN_05664</name>
</gene>
<keyword evidence="3" id="KW-1185">Reference proteome</keyword>
<feature type="domain" description="SCP" evidence="1">
    <location>
        <begin position="28"/>
        <end position="178"/>
    </location>
</feature>
<evidence type="ECO:0000313" key="2">
    <source>
        <dbReference type="EMBL" id="RCN48249.1"/>
    </source>
</evidence>
<dbReference type="STRING" id="29170.A0A368GY24"/>
<dbReference type="PROSITE" id="PS01009">
    <property type="entry name" value="CRISP_1"/>
    <property type="match status" value="1"/>
</dbReference>
<dbReference type="CDD" id="cd05380">
    <property type="entry name" value="CAP_euk"/>
    <property type="match status" value="2"/>
</dbReference>
<dbReference type="InterPro" id="IPR014044">
    <property type="entry name" value="CAP_dom"/>
</dbReference>
<dbReference type="PANTHER" id="PTHR10334">
    <property type="entry name" value="CYSTEINE-RICH SECRETORY PROTEIN-RELATED"/>
    <property type="match status" value="1"/>
</dbReference>
<dbReference type="InterPro" id="IPR001283">
    <property type="entry name" value="CRISP-related"/>
</dbReference>
<comment type="caution">
    <text evidence="2">The sequence shown here is derived from an EMBL/GenBank/DDBJ whole genome shotgun (WGS) entry which is preliminary data.</text>
</comment>
<dbReference type="Gene3D" id="3.40.33.10">
    <property type="entry name" value="CAP"/>
    <property type="match status" value="2"/>
</dbReference>